<sequence length="121" mass="13762">MGETENFSPTPPLTFFCILKTPHLRIFQTLPCIFHNTAAMSHRIRFEAEEKRPPRRRGVYEKEGAYERWLRLLGSGQLTPLPLIHSGNSLAIALRAICMRSQAPPHKPPALPQPHDVENSQ</sequence>
<evidence type="ECO:0000313" key="1">
    <source>
        <dbReference type="EMBL" id="CRH06234.1"/>
    </source>
</evidence>
<reference evidence="1" key="1">
    <citation type="submission" date="2015-04" db="EMBL/GenBank/DDBJ databases">
        <authorList>
            <person name="Syromyatnikov M.Y."/>
            <person name="Popov V.N."/>
        </authorList>
    </citation>
    <scope>NUCLEOTIDE SEQUENCE</scope>
    <source>
        <strain evidence="1">MO-1</strain>
    </source>
</reference>
<protein>
    <submittedName>
        <fullName evidence="1">Uncharacterized protein</fullName>
    </submittedName>
</protein>
<organism evidence="1">
    <name type="scientific">Magnetococcus massalia (strain MO-1)</name>
    <dbReference type="NCBI Taxonomy" id="451514"/>
    <lineage>
        <taxon>Bacteria</taxon>
        <taxon>Pseudomonadati</taxon>
        <taxon>Pseudomonadota</taxon>
        <taxon>Magnetococcia</taxon>
        <taxon>Magnetococcales</taxon>
        <taxon>Magnetococcaceae</taxon>
        <taxon>Magnetococcus</taxon>
    </lineage>
</organism>
<gene>
    <name evidence="1" type="ORF">MAGMO_2061</name>
</gene>
<dbReference type="EMBL" id="LO017727">
    <property type="protein sequence ID" value="CRH06234.1"/>
    <property type="molecule type" value="Genomic_DNA"/>
</dbReference>
<proteinExistence type="predicted"/>
<dbReference type="AlphaFoldDB" id="A0A1S7LJ92"/>
<accession>A0A1S7LJ92</accession>
<name>A0A1S7LJ92_MAGMO</name>